<evidence type="ECO:0000313" key="7">
    <source>
        <dbReference type="EMBL" id="KAA0202107.1"/>
    </source>
</evidence>
<protein>
    <recommendedName>
        <fullName evidence="8">Agrin</fullName>
    </recommendedName>
</protein>
<feature type="disulfide bond" evidence="4">
    <location>
        <begin position="112"/>
        <end position="124"/>
    </location>
</feature>
<feature type="disulfide bond" evidence="4">
    <location>
        <begin position="74"/>
        <end position="83"/>
    </location>
</feature>
<dbReference type="FunFam" id="3.30.60.30:FF:000024">
    <property type="entry name" value="Transmembrane agrin"/>
    <property type="match status" value="1"/>
</dbReference>
<sequence length="226" mass="23884">TATDYPEETGCRASKFQCCPDGVTEARGENFAGCPSICQCHKVGCGSFSAQCRTNRALGAHEDTCDPVTNQCHCKPGVGGTKCDRCEPGFWGLPLIQRGSDGCLLFACSPACGCSLFGSVRDDCEQMTGQCVCKPGIGGKKCNMCPDGLVLGPKGCQPGTHYICDELQCYFGAHCHQQLPGGLVECVCDAQCPADSSNVTPVCGSDGETYGSECHLKLFACRYQKD</sequence>
<evidence type="ECO:0000256" key="3">
    <source>
        <dbReference type="ARBA" id="ARBA00023157"/>
    </source>
</evidence>
<dbReference type="PROSITE" id="PS51465">
    <property type="entry name" value="KAZAL_2"/>
    <property type="match status" value="1"/>
</dbReference>
<dbReference type="PRINTS" id="PR00011">
    <property type="entry name" value="EGFLAMININ"/>
</dbReference>
<keyword evidence="3 4" id="KW-1015">Disulfide bond</keyword>
<dbReference type="CDD" id="cd00055">
    <property type="entry name" value="EGF_Lam"/>
    <property type="match status" value="2"/>
</dbReference>
<dbReference type="GO" id="GO:0030154">
    <property type="term" value="P:cell differentiation"/>
    <property type="evidence" value="ECO:0007669"/>
    <property type="project" value="TreeGrafter"/>
</dbReference>
<feature type="domain" description="Laminin EGF-like" evidence="5">
    <location>
        <begin position="112"/>
        <end position="158"/>
    </location>
</feature>
<dbReference type="AlphaFoldDB" id="A0A6A0HAX4"/>
<evidence type="ECO:0000259" key="6">
    <source>
        <dbReference type="PROSITE" id="PS51465"/>
    </source>
</evidence>
<dbReference type="PROSITE" id="PS50027">
    <property type="entry name" value="EGF_LAM_2"/>
    <property type="match status" value="2"/>
</dbReference>
<feature type="domain" description="Kazal-like" evidence="6">
    <location>
        <begin position="187"/>
        <end position="226"/>
    </location>
</feature>
<dbReference type="SMART" id="SM00280">
    <property type="entry name" value="KAZAL"/>
    <property type="match status" value="1"/>
</dbReference>
<reference evidence="7" key="3">
    <citation type="submission" date="2019-06" db="EMBL/GenBank/DDBJ databases">
        <authorList>
            <person name="Poynton C."/>
            <person name="Hasenbein S."/>
            <person name="Benoit J.B."/>
            <person name="Sepulveda M.S."/>
            <person name="Poelchau M.F."/>
            <person name="Murali S.C."/>
            <person name="Chen S."/>
            <person name="Glastad K.M."/>
            <person name="Werren J.H."/>
            <person name="Vineis J.H."/>
            <person name="Bowen J.L."/>
            <person name="Friedrich M."/>
            <person name="Jones J."/>
            <person name="Robertson H.M."/>
            <person name="Feyereisen R."/>
            <person name="Mechler-Hickson A."/>
            <person name="Mathers N."/>
            <person name="Lee C.E."/>
            <person name="Colbourne J.K."/>
            <person name="Biales A."/>
            <person name="Johnston J.S."/>
            <person name="Wellborn G.A."/>
            <person name="Rosendale A.J."/>
            <person name="Cridge A.G."/>
            <person name="Munoz-Torres M.C."/>
            <person name="Bain P.A."/>
            <person name="Manny A.R."/>
            <person name="Major K.M."/>
            <person name="Lambert F.N."/>
            <person name="Vulpe C.D."/>
            <person name="Tuck P."/>
            <person name="Blalock B.J."/>
            <person name="Lin Y.-Y."/>
            <person name="Smith M.E."/>
            <person name="Ochoa-Acuna H."/>
            <person name="Chen M.-J.M."/>
            <person name="Childers C.P."/>
            <person name="Qu J."/>
            <person name="Dugan S."/>
            <person name="Lee S.L."/>
            <person name="Chao H."/>
            <person name="Dinh H."/>
            <person name="Han Y."/>
            <person name="Doddapaneni H."/>
            <person name="Worley K.C."/>
            <person name="Muzny D.M."/>
            <person name="Gibbs R.A."/>
            <person name="Richards S."/>
        </authorList>
    </citation>
    <scope>NUCLEOTIDE SEQUENCE</scope>
    <source>
        <strain evidence="7">HAZT.00-mixed</strain>
        <tissue evidence="7">Whole organism</tissue>
    </source>
</reference>
<dbReference type="InterPro" id="IPR002049">
    <property type="entry name" value="LE_dom"/>
</dbReference>
<evidence type="ECO:0008006" key="8">
    <source>
        <dbReference type="Google" id="ProtNLM"/>
    </source>
</evidence>
<dbReference type="FunFam" id="2.10.25.10:FF:000134">
    <property type="entry name" value="Transmembrane agrin"/>
    <property type="match status" value="1"/>
</dbReference>
<dbReference type="PANTHER" id="PTHR10913:SF45">
    <property type="entry name" value="FOLLISTATIN, ISOFORM A-RELATED"/>
    <property type="match status" value="1"/>
</dbReference>
<proteinExistence type="predicted"/>
<dbReference type="PROSITE" id="PS01248">
    <property type="entry name" value="EGF_LAM_1"/>
    <property type="match status" value="1"/>
</dbReference>
<reference evidence="7" key="1">
    <citation type="submission" date="2014-08" db="EMBL/GenBank/DDBJ databases">
        <authorList>
            <person name="Murali S."/>
            <person name="Richards S."/>
            <person name="Bandaranaike D."/>
            <person name="Bellair M."/>
            <person name="Blankenburg K."/>
            <person name="Chao H."/>
            <person name="Dinh H."/>
            <person name="Doddapaneni H."/>
            <person name="Dugan-Rocha S."/>
            <person name="Elkadiri S."/>
            <person name="Gnanaolivu R."/>
            <person name="Hughes D."/>
            <person name="Lee S."/>
            <person name="Li M."/>
            <person name="Ming W."/>
            <person name="Munidasa M."/>
            <person name="Muniz J."/>
            <person name="Nguyen L."/>
            <person name="Osuji N."/>
            <person name="Pu L.-L."/>
            <person name="Puazo M."/>
            <person name="Skinner E."/>
            <person name="Qu C."/>
            <person name="Quiroz J."/>
            <person name="Raj R."/>
            <person name="Weissenberger G."/>
            <person name="Xin Y."/>
            <person name="Zou X."/>
            <person name="Han Y."/>
            <person name="Worley K."/>
            <person name="Muzny D."/>
            <person name="Gibbs R."/>
        </authorList>
    </citation>
    <scope>NUCLEOTIDE SEQUENCE</scope>
    <source>
        <strain evidence="7">HAZT.00-mixed</strain>
        <tissue evidence="7">Whole organism</tissue>
    </source>
</reference>
<feature type="non-terminal residue" evidence="7">
    <location>
        <position position="1"/>
    </location>
</feature>
<evidence type="ECO:0000256" key="1">
    <source>
        <dbReference type="ARBA" id="ARBA00022690"/>
    </source>
</evidence>
<feature type="disulfide bond" evidence="4">
    <location>
        <begin position="133"/>
        <end position="142"/>
    </location>
</feature>
<feature type="domain" description="Laminin EGF-like" evidence="5">
    <location>
        <begin position="38"/>
        <end position="105"/>
    </location>
</feature>
<dbReference type="Gene3D" id="3.30.60.30">
    <property type="match status" value="1"/>
</dbReference>
<reference evidence="7" key="2">
    <citation type="journal article" date="2018" name="Environ. Sci. Technol.">
        <title>The Toxicogenome of Hyalella azteca: A Model for Sediment Ecotoxicology and Evolutionary Toxicology.</title>
        <authorList>
            <person name="Poynton H.C."/>
            <person name="Hasenbein S."/>
            <person name="Benoit J.B."/>
            <person name="Sepulveda M.S."/>
            <person name="Poelchau M.F."/>
            <person name="Hughes D.S.T."/>
            <person name="Murali S.C."/>
            <person name="Chen S."/>
            <person name="Glastad K.M."/>
            <person name="Goodisman M.A.D."/>
            <person name="Werren J.H."/>
            <person name="Vineis J.H."/>
            <person name="Bowen J.L."/>
            <person name="Friedrich M."/>
            <person name="Jones J."/>
            <person name="Robertson H.M."/>
            <person name="Feyereisen R."/>
            <person name="Mechler-Hickson A."/>
            <person name="Mathers N."/>
            <person name="Lee C.E."/>
            <person name="Colbourne J.K."/>
            <person name="Biales A."/>
            <person name="Johnston J.S."/>
            <person name="Wellborn G.A."/>
            <person name="Rosendale A.J."/>
            <person name="Cridge A.G."/>
            <person name="Munoz-Torres M.C."/>
            <person name="Bain P.A."/>
            <person name="Manny A.R."/>
            <person name="Major K.M."/>
            <person name="Lambert F.N."/>
            <person name="Vulpe C.D."/>
            <person name="Tuck P."/>
            <person name="Blalock B.J."/>
            <person name="Lin Y.Y."/>
            <person name="Smith M.E."/>
            <person name="Ochoa-Acuna H."/>
            <person name="Chen M.M."/>
            <person name="Childers C.P."/>
            <person name="Qu J."/>
            <person name="Dugan S."/>
            <person name="Lee S.L."/>
            <person name="Chao H."/>
            <person name="Dinh H."/>
            <person name="Han Y."/>
            <person name="Doddapaneni H."/>
            <person name="Worley K.C."/>
            <person name="Muzny D.M."/>
            <person name="Gibbs R.A."/>
            <person name="Richards S."/>
        </authorList>
    </citation>
    <scope>NUCLEOTIDE SEQUENCE</scope>
    <source>
        <strain evidence="7">HAZT.00-mixed</strain>
        <tissue evidence="7">Whole organism</tissue>
    </source>
</reference>
<evidence type="ECO:0000259" key="5">
    <source>
        <dbReference type="PROSITE" id="PS50027"/>
    </source>
</evidence>
<dbReference type="PANTHER" id="PTHR10913">
    <property type="entry name" value="FOLLISTATIN-RELATED"/>
    <property type="match status" value="1"/>
</dbReference>
<dbReference type="FunFam" id="2.10.25.10:FF:000074">
    <property type="entry name" value="Laminin subunit alpha"/>
    <property type="match status" value="1"/>
</dbReference>
<comment type="caution">
    <text evidence="4">Lacks conserved residue(s) required for the propagation of feature annotation.</text>
</comment>
<keyword evidence="2" id="KW-0722">Serine protease inhibitor</keyword>
<dbReference type="SMART" id="SM00180">
    <property type="entry name" value="EGF_Lam"/>
    <property type="match status" value="2"/>
</dbReference>
<dbReference type="Gene3D" id="2.10.25.10">
    <property type="entry name" value="Laminin"/>
    <property type="match status" value="2"/>
</dbReference>
<dbReference type="EMBL" id="JQDR03004315">
    <property type="protein sequence ID" value="KAA0202107.1"/>
    <property type="molecule type" value="Genomic_DNA"/>
</dbReference>
<dbReference type="InterPro" id="IPR050653">
    <property type="entry name" value="Prot_Inhib_GrowthFact_Antg"/>
</dbReference>
<dbReference type="SUPFAM" id="SSF100895">
    <property type="entry name" value="Kazal-type serine protease inhibitors"/>
    <property type="match status" value="1"/>
</dbReference>
<organism evidence="7">
    <name type="scientific">Hyalella azteca</name>
    <name type="common">Amphipod</name>
    <dbReference type="NCBI Taxonomy" id="294128"/>
    <lineage>
        <taxon>Eukaryota</taxon>
        <taxon>Metazoa</taxon>
        <taxon>Ecdysozoa</taxon>
        <taxon>Arthropoda</taxon>
        <taxon>Crustacea</taxon>
        <taxon>Multicrustacea</taxon>
        <taxon>Malacostraca</taxon>
        <taxon>Eumalacostraca</taxon>
        <taxon>Peracarida</taxon>
        <taxon>Amphipoda</taxon>
        <taxon>Senticaudata</taxon>
        <taxon>Talitrida</taxon>
        <taxon>Talitroidea</taxon>
        <taxon>Hyalellidae</taxon>
        <taxon>Hyalella</taxon>
    </lineage>
</organism>
<dbReference type="Pfam" id="PF07648">
    <property type="entry name" value="Kazal_2"/>
    <property type="match status" value="1"/>
</dbReference>
<keyword evidence="1" id="KW-0646">Protease inhibitor</keyword>
<dbReference type="InterPro" id="IPR002350">
    <property type="entry name" value="Kazal_dom"/>
</dbReference>
<dbReference type="Pfam" id="PF00053">
    <property type="entry name" value="EGF_laminin"/>
    <property type="match status" value="2"/>
</dbReference>
<gene>
    <name evidence="7" type="ORF">HAZT_HAZT009920</name>
</gene>
<dbReference type="InterPro" id="IPR036058">
    <property type="entry name" value="Kazal_dom_sf"/>
</dbReference>
<name>A0A6A0HAX4_HYAAZ</name>
<accession>A0A6A0HAX4</accession>
<evidence type="ECO:0000256" key="2">
    <source>
        <dbReference type="ARBA" id="ARBA00022900"/>
    </source>
</evidence>
<dbReference type="Proteomes" id="UP000711488">
    <property type="component" value="Unassembled WGS sequence"/>
</dbReference>
<feature type="non-terminal residue" evidence="7">
    <location>
        <position position="226"/>
    </location>
</feature>
<evidence type="ECO:0000256" key="4">
    <source>
        <dbReference type="PROSITE-ProRule" id="PRU00460"/>
    </source>
</evidence>
<comment type="caution">
    <text evidence="7">The sequence shown here is derived from an EMBL/GenBank/DDBJ whole genome shotgun (WGS) entry which is preliminary data.</text>
</comment>
<keyword evidence="4" id="KW-0424">Laminin EGF-like domain</keyword>
<dbReference type="SUPFAM" id="SSF57196">
    <property type="entry name" value="EGF/Laminin"/>
    <property type="match status" value="2"/>
</dbReference>
<feature type="disulfide bond" evidence="4">
    <location>
        <begin position="114"/>
        <end position="131"/>
    </location>
</feature>
<dbReference type="GO" id="GO:0005576">
    <property type="term" value="C:extracellular region"/>
    <property type="evidence" value="ECO:0007669"/>
    <property type="project" value="TreeGrafter"/>
</dbReference>